<evidence type="ECO:0000259" key="15">
    <source>
        <dbReference type="Pfam" id="PF17655"/>
    </source>
</evidence>
<dbReference type="Gene3D" id="2.60.40.1400">
    <property type="entry name" value="G protein-activated inward rectifier potassium channel 1"/>
    <property type="match status" value="1"/>
</dbReference>
<evidence type="ECO:0000256" key="4">
    <source>
        <dbReference type="ARBA" id="ARBA00022692"/>
    </source>
</evidence>
<evidence type="ECO:0000256" key="7">
    <source>
        <dbReference type="ARBA" id="ARBA00022989"/>
    </source>
</evidence>
<dbReference type="Proteomes" id="UP001174909">
    <property type="component" value="Unassembled WGS sequence"/>
</dbReference>
<evidence type="ECO:0000256" key="11">
    <source>
        <dbReference type="RuleBase" id="RU003822"/>
    </source>
</evidence>
<dbReference type="PRINTS" id="PR01320">
    <property type="entry name" value="KIRCHANNEL"/>
</dbReference>
<feature type="transmembrane region" description="Helical" evidence="13">
    <location>
        <begin position="142"/>
        <end position="168"/>
    </location>
</feature>
<keyword evidence="7 13" id="KW-1133">Transmembrane helix</keyword>
<keyword evidence="17" id="KW-1185">Reference proteome</keyword>
<evidence type="ECO:0000256" key="9">
    <source>
        <dbReference type="ARBA" id="ARBA00023136"/>
    </source>
</evidence>
<dbReference type="GO" id="GO:0034702">
    <property type="term" value="C:monoatomic ion channel complex"/>
    <property type="evidence" value="ECO:0007669"/>
    <property type="project" value="UniProtKB-KW"/>
</dbReference>
<dbReference type="GO" id="GO:0005242">
    <property type="term" value="F:inward rectifier potassium channel activity"/>
    <property type="evidence" value="ECO:0007669"/>
    <property type="project" value="InterPro"/>
</dbReference>
<dbReference type="Gene3D" id="1.10.287.70">
    <property type="match status" value="1"/>
</dbReference>
<feature type="domain" description="Potassium channel inwardly rectifying transmembrane" evidence="14">
    <location>
        <begin position="50"/>
        <end position="173"/>
    </location>
</feature>
<comment type="similarity">
    <text evidence="11">Belongs to the inward rectifier-type potassium channel (TC 1.A.2.1) family.</text>
</comment>
<dbReference type="GO" id="GO:0034765">
    <property type="term" value="P:regulation of monoatomic ion transmembrane transport"/>
    <property type="evidence" value="ECO:0007669"/>
    <property type="project" value="TreeGrafter"/>
</dbReference>
<accession>A0AA35X455</accession>
<name>A0AA35X455_GEOBA</name>
<dbReference type="InterPro" id="IPR041647">
    <property type="entry name" value="IRK_C"/>
</dbReference>
<feature type="transmembrane region" description="Helical" evidence="13">
    <location>
        <begin position="73"/>
        <end position="98"/>
    </location>
</feature>
<feature type="region of interest" description="Disordered" evidence="12">
    <location>
        <begin position="1"/>
        <end position="37"/>
    </location>
</feature>
<dbReference type="PANTHER" id="PTHR11767:SF102">
    <property type="entry name" value="INWARDLY RECTIFYING POTASSIUM CHANNEL 1, ISOFORM F"/>
    <property type="match status" value="1"/>
</dbReference>
<dbReference type="InterPro" id="IPR013518">
    <property type="entry name" value="K_chnl_inward-rec_Kir_cyto"/>
</dbReference>
<evidence type="ECO:0000256" key="1">
    <source>
        <dbReference type="ARBA" id="ARBA00004141"/>
    </source>
</evidence>
<keyword evidence="3 11" id="KW-0633">Potassium transport</keyword>
<dbReference type="AlphaFoldDB" id="A0AA35X455"/>
<keyword evidence="8 11" id="KW-0406">Ion transport</keyword>
<dbReference type="SUPFAM" id="SSF81296">
    <property type="entry name" value="E set domains"/>
    <property type="match status" value="1"/>
</dbReference>
<evidence type="ECO:0000256" key="3">
    <source>
        <dbReference type="ARBA" id="ARBA00022538"/>
    </source>
</evidence>
<gene>
    <name evidence="16" type="ORF">GBAR_LOCUS21708</name>
</gene>
<reference evidence="16" key="1">
    <citation type="submission" date="2023-03" db="EMBL/GenBank/DDBJ databases">
        <authorList>
            <person name="Steffen K."/>
            <person name="Cardenas P."/>
        </authorList>
    </citation>
    <scope>NUCLEOTIDE SEQUENCE</scope>
</reference>
<dbReference type="GO" id="GO:1990573">
    <property type="term" value="P:potassium ion import across plasma membrane"/>
    <property type="evidence" value="ECO:0007669"/>
    <property type="project" value="TreeGrafter"/>
</dbReference>
<evidence type="ECO:0000259" key="14">
    <source>
        <dbReference type="Pfam" id="PF01007"/>
    </source>
</evidence>
<comment type="subcellular location">
    <subcellularLocation>
        <location evidence="1 11">Membrane</location>
        <topology evidence="1 11">Multi-pass membrane protein</topology>
    </subcellularLocation>
</comment>
<keyword evidence="6 11" id="KW-0630">Potassium</keyword>
<dbReference type="InterPro" id="IPR016449">
    <property type="entry name" value="K_chnl_inward-rec_Kir"/>
</dbReference>
<keyword evidence="10 11" id="KW-0407">Ion channel</keyword>
<keyword evidence="2 11" id="KW-0813">Transport</keyword>
<sequence length="359" mass="41012">MATTTPLLPDKTSPVHVRSVNSPEQENPPLPPRKVPRMVKRSDGRSLLRYRIPPQSYLSYIWDFFTSIINAQWYVVVPFFFACYVLSWLVFGCAWTALAYSYPDGNMTCVYNVRDFTSAFLFSIETQVTIGYGFRYPSDSCAAGITLLAFQSVVGLLIDSFLLGLMFAKLTRPRSRRKTIFFSNTAVIYDQFVRRVDRDEEGRPVDKTERRRVLEFRIADMRRSQIVEAHVRLQLYWYRESAGGGGGGELQQYDLDVGYDEGRDRIFLLTPVSVFHYITEQSPLYGLTREDLASSRLELVVVLEGIVEATGLTAQVLWSYTRDEIVFDSVFQPVAYCSESGGEWVVDFSKLSSLRPLAE</sequence>
<dbReference type="InterPro" id="IPR014756">
    <property type="entry name" value="Ig_E-set"/>
</dbReference>
<evidence type="ECO:0000256" key="6">
    <source>
        <dbReference type="ARBA" id="ARBA00022958"/>
    </source>
</evidence>
<dbReference type="PANTHER" id="PTHR11767">
    <property type="entry name" value="INWARD RECTIFIER POTASSIUM CHANNEL"/>
    <property type="match status" value="1"/>
</dbReference>
<dbReference type="EMBL" id="CASHTH010003024">
    <property type="protein sequence ID" value="CAI8039011.1"/>
    <property type="molecule type" value="Genomic_DNA"/>
</dbReference>
<evidence type="ECO:0000256" key="5">
    <source>
        <dbReference type="ARBA" id="ARBA00022882"/>
    </source>
</evidence>
<evidence type="ECO:0000256" key="13">
    <source>
        <dbReference type="SAM" id="Phobius"/>
    </source>
</evidence>
<comment type="caution">
    <text evidence="16">The sequence shown here is derived from an EMBL/GenBank/DDBJ whole genome shotgun (WGS) entry which is preliminary data.</text>
</comment>
<evidence type="ECO:0000313" key="16">
    <source>
        <dbReference type="EMBL" id="CAI8039011.1"/>
    </source>
</evidence>
<feature type="domain" description="Inward rectifier potassium channel C-terminal" evidence="15">
    <location>
        <begin position="213"/>
        <end position="353"/>
    </location>
</feature>
<keyword evidence="5 11" id="KW-0851">Voltage-gated channel</keyword>
<evidence type="ECO:0000256" key="10">
    <source>
        <dbReference type="ARBA" id="ARBA00023303"/>
    </source>
</evidence>
<evidence type="ECO:0000256" key="2">
    <source>
        <dbReference type="ARBA" id="ARBA00022448"/>
    </source>
</evidence>
<evidence type="ECO:0000256" key="8">
    <source>
        <dbReference type="ARBA" id="ARBA00023065"/>
    </source>
</evidence>
<keyword evidence="4 11" id="KW-0812">Transmembrane</keyword>
<dbReference type="Pfam" id="PF01007">
    <property type="entry name" value="IRK"/>
    <property type="match status" value="1"/>
</dbReference>
<evidence type="ECO:0000313" key="17">
    <source>
        <dbReference type="Proteomes" id="UP001174909"/>
    </source>
</evidence>
<dbReference type="GO" id="GO:0005886">
    <property type="term" value="C:plasma membrane"/>
    <property type="evidence" value="ECO:0007669"/>
    <property type="project" value="TreeGrafter"/>
</dbReference>
<protein>
    <submittedName>
        <fullName evidence="16">Inward rectifier potassium channel 2</fullName>
    </submittedName>
</protein>
<dbReference type="SUPFAM" id="SSF81324">
    <property type="entry name" value="Voltage-gated potassium channels"/>
    <property type="match status" value="1"/>
</dbReference>
<organism evidence="16 17">
    <name type="scientific">Geodia barretti</name>
    <name type="common">Barrett's horny sponge</name>
    <dbReference type="NCBI Taxonomy" id="519541"/>
    <lineage>
        <taxon>Eukaryota</taxon>
        <taxon>Metazoa</taxon>
        <taxon>Porifera</taxon>
        <taxon>Demospongiae</taxon>
        <taxon>Heteroscleromorpha</taxon>
        <taxon>Tetractinellida</taxon>
        <taxon>Astrophorina</taxon>
        <taxon>Geodiidae</taxon>
        <taxon>Geodia</taxon>
    </lineage>
</organism>
<proteinExistence type="inferred from homology"/>
<dbReference type="InterPro" id="IPR040445">
    <property type="entry name" value="Kir_TM"/>
</dbReference>
<evidence type="ECO:0000256" key="12">
    <source>
        <dbReference type="SAM" id="MobiDB-lite"/>
    </source>
</evidence>
<dbReference type="Pfam" id="PF17655">
    <property type="entry name" value="IRK_C"/>
    <property type="match status" value="1"/>
</dbReference>
<keyword evidence="9 13" id="KW-0472">Membrane</keyword>